<feature type="region of interest" description="Disordered" evidence="1">
    <location>
        <begin position="103"/>
        <end position="133"/>
    </location>
</feature>
<feature type="non-terminal residue" evidence="2">
    <location>
        <position position="1"/>
    </location>
</feature>
<evidence type="ECO:0000313" key="3">
    <source>
        <dbReference type="Proteomes" id="UP000801492"/>
    </source>
</evidence>
<comment type="caution">
    <text evidence="2">The sequence shown here is derived from an EMBL/GenBank/DDBJ whole genome shotgun (WGS) entry which is preliminary data.</text>
</comment>
<evidence type="ECO:0000313" key="2">
    <source>
        <dbReference type="EMBL" id="KAF2904450.1"/>
    </source>
</evidence>
<organism evidence="2 3">
    <name type="scientific">Ignelater luminosus</name>
    <name type="common">Cucubano</name>
    <name type="synonym">Pyrophorus luminosus</name>
    <dbReference type="NCBI Taxonomy" id="2038154"/>
    <lineage>
        <taxon>Eukaryota</taxon>
        <taxon>Metazoa</taxon>
        <taxon>Ecdysozoa</taxon>
        <taxon>Arthropoda</taxon>
        <taxon>Hexapoda</taxon>
        <taxon>Insecta</taxon>
        <taxon>Pterygota</taxon>
        <taxon>Neoptera</taxon>
        <taxon>Endopterygota</taxon>
        <taxon>Coleoptera</taxon>
        <taxon>Polyphaga</taxon>
        <taxon>Elateriformia</taxon>
        <taxon>Elateroidea</taxon>
        <taxon>Elateridae</taxon>
        <taxon>Agrypninae</taxon>
        <taxon>Pyrophorini</taxon>
        <taxon>Ignelater</taxon>
    </lineage>
</organism>
<name>A0A8K0DQ54_IGNLU</name>
<feature type="compositionally biased region" description="Pro residues" evidence="1">
    <location>
        <begin position="57"/>
        <end position="71"/>
    </location>
</feature>
<sequence>CPLYSDTNNLHEEAVLKGAEAAKKEIGVDKNPSKLKIDPTADVAQHYNEIKKKNPVMVPPYGNPPPPPPLGGPHVINMQDIPNPMVFREHAERALHRIHQMHLERRRQDEAHRRRRPAFAPPLPNFDPFDQFH</sequence>
<accession>A0A8K0DQ54</accession>
<protein>
    <submittedName>
        <fullName evidence="2">Uncharacterized protein</fullName>
    </submittedName>
</protein>
<keyword evidence="3" id="KW-1185">Reference proteome</keyword>
<feature type="region of interest" description="Disordered" evidence="1">
    <location>
        <begin position="54"/>
        <end position="78"/>
    </location>
</feature>
<proteinExistence type="predicted"/>
<dbReference type="Proteomes" id="UP000801492">
    <property type="component" value="Unassembled WGS sequence"/>
</dbReference>
<dbReference type="EMBL" id="VTPC01000769">
    <property type="protein sequence ID" value="KAF2904450.1"/>
    <property type="molecule type" value="Genomic_DNA"/>
</dbReference>
<dbReference type="OrthoDB" id="10009520at2759"/>
<dbReference type="AlphaFoldDB" id="A0A8K0DQ54"/>
<feature type="compositionally biased region" description="Basic and acidic residues" evidence="1">
    <location>
        <begin position="103"/>
        <end position="112"/>
    </location>
</feature>
<evidence type="ECO:0000256" key="1">
    <source>
        <dbReference type="SAM" id="MobiDB-lite"/>
    </source>
</evidence>
<reference evidence="2" key="1">
    <citation type="submission" date="2019-08" db="EMBL/GenBank/DDBJ databases">
        <title>The genome of the North American firefly Photinus pyralis.</title>
        <authorList>
            <consortium name="Photinus pyralis genome working group"/>
            <person name="Fallon T.R."/>
            <person name="Sander Lower S.E."/>
            <person name="Weng J.-K."/>
        </authorList>
    </citation>
    <scope>NUCLEOTIDE SEQUENCE</scope>
    <source>
        <strain evidence="2">TRF0915ILg1</strain>
        <tissue evidence="2">Whole body</tissue>
    </source>
</reference>
<gene>
    <name evidence="2" type="ORF">ILUMI_01731</name>
</gene>